<evidence type="ECO:0000313" key="2">
    <source>
        <dbReference type="EMBL" id="QHT32358.1"/>
    </source>
</evidence>
<evidence type="ECO:0000256" key="1">
    <source>
        <dbReference type="SAM" id="MobiDB-lite"/>
    </source>
</evidence>
<dbReference type="EMBL" id="MN738935">
    <property type="protein sequence ID" value="QHT32358.1"/>
    <property type="molecule type" value="Genomic_DNA"/>
</dbReference>
<accession>A0A6C0ETN5</accession>
<name>A0A6C0ETN5_9ZZZZ</name>
<proteinExistence type="predicted"/>
<sequence length="83" mass="9964">MNWKNSTYRDFLIKNTNNIIKINHSNNLNQINNDQRKNTSPYIFDGPNDNSKPYGYEESMPKNMYLSQQQLNNRMLRPLQYGY</sequence>
<protein>
    <submittedName>
        <fullName evidence="2">Uncharacterized protein</fullName>
    </submittedName>
</protein>
<organism evidence="2">
    <name type="scientific">viral metagenome</name>
    <dbReference type="NCBI Taxonomy" id="1070528"/>
    <lineage>
        <taxon>unclassified sequences</taxon>
        <taxon>metagenomes</taxon>
        <taxon>organismal metagenomes</taxon>
    </lineage>
</organism>
<reference evidence="2" key="1">
    <citation type="journal article" date="2020" name="Nature">
        <title>Giant virus diversity and host interactions through global metagenomics.</title>
        <authorList>
            <person name="Schulz F."/>
            <person name="Roux S."/>
            <person name="Paez-Espino D."/>
            <person name="Jungbluth S."/>
            <person name="Walsh D.A."/>
            <person name="Denef V.J."/>
            <person name="McMahon K.D."/>
            <person name="Konstantinidis K.T."/>
            <person name="Eloe-Fadrosh E.A."/>
            <person name="Kyrpides N.C."/>
            <person name="Woyke T."/>
        </authorList>
    </citation>
    <scope>NUCLEOTIDE SEQUENCE</scope>
    <source>
        <strain evidence="2">GVMAG-M-3300009159-65</strain>
    </source>
</reference>
<dbReference type="AlphaFoldDB" id="A0A6C0ETN5"/>
<feature type="region of interest" description="Disordered" evidence="1">
    <location>
        <begin position="31"/>
        <end position="52"/>
    </location>
</feature>